<dbReference type="GO" id="GO:0004364">
    <property type="term" value="F:glutathione transferase activity"/>
    <property type="evidence" value="ECO:0007669"/>
    <property type="project" value="InterPro"/>
</dbReference>
<dbReference type="PRINTS" id="PR01625">
    <property type="entry name" value="GSTRNSFRASEO"/>
</dbReference>
<dbReference type="FunFam" id="1.20.1050.10:FF:000009">
    <property type="entry name" value="Glutathione S-transferase omega-1"/>
    <property type="match status" value="1"/>
</dbReference>
<evidence type="ECO:0000256" key="1">
    <source>
        <dbReference type="ARBA" id="ARBA00011067"/>
    </source>
</evidence>
<dbReference type="SFLD" id="SFLDS00019">
    <property type="entry name" value="Glutathione_Transferase_(cytos"/>
    <property type="match status" value="1"/>
</dbReference>
<dbReference type="SFLD" id="SFLDG00358">
    <property type="entry name" value="Main_(cytGST)"/>
    <property type="match status" value="1"/>
</dbReference>
<reference evidence="5 6" key="1">
    <citation type="journal article" date="2024" name="Insects">
        <title>An Improved Chromosome-Level Genome Assembly of the Firefly Pyrocoelia pectoralis.</title>
        <authorList>
            <person name="Fu X."/>
            <person name="Meyer-Rochow V.B."/>
            <person name="Ballantyne L."/>
            <person name="Zhu X."/>
        </authorList>
    </citation>
    <scope>NUCLEOTIDE SEQUENCE [LARGE SCALE GENOMIC DNA]</scope>
    <source>
        <strain evidence="5">XCY_ONT2</strain>
    </source>
</reference>
<proteinExistence type="inferred from homology"/>
<comment type="similarity">
    <text evidence="1">Belongs to the GST superfamily. Omega family.</text>
</comment>
<dbReference type="Proteomes" id="UP001329430">
    <property type="component" value="Chromosome 8"/>
</dbReference>
<dbReference type="SUPFAM" id="SSF52833">
    <property type="entry name" value="Thioredoxin-like"/>
    <property type="match status" value="1"/>
</dbReference>
<dbReference type="PROSITE" id="PS50404">
    <property type="entry name" value="GST_NTER"/>
    <property type="match status" value="1"/>
</dbReference>
<dbReference type="PANTHER" id="PTHR43968">
    <property type="match status" value="1"/>
</dbReference>
<dbReference type="GO" id="GO:0006749">
    <property type="term" value="P:glutathione metabolic process"/>
    <property type="evidence" value="ECO:0007669"/>
    <property type="project" value="TreeGrafter"/>
</dbReference>
<evidence type="ECO:0000313" key="5">
    <source>
        <dbReference type="EMBL" id="KAK5639948.1"/>
    </source>
</evidence>
<dbReference type="Gene3D" id="3.40.30.10">
    <property type="entry name" value="Glutaredoxin"/>
    <property type="match status" value="1"/>
</dbReference>
<gene>
    <name evidence="5" type="ORF">RI129_010759</name>
</gene>
<dbReference type="GO" id="GO:0005737">
    <property type="term" value="C:cytoplasm"/>
    <property type="evidence" value="ECO:0007669"/>
    <property type="project" value="InterPro"/>
</dbReference>
<keyword evidence="6" id="KW-1185">Reference proteome</keyword>
<dbReference type="AlphaFoldDB" id="A0AAN7V6L0"/>
<evidence type="ECO:0000259" key="3">
    <source>
        <dbReference type="PROSITE" id="PS50404"/>
    </source>
</evidence>
<dbReference type="EMBL" id="JAVRBK010000008">
    <property type="protein sequence ID" value="KAK5639948.1"/>
    <property type="molecule type" value="Genomic_DNA"/>
</dbReference>
<dbReference type="InterPro" id="IPR036249">
    <property type="entry name" value="Thioredoxin-like_sf"/>
</dbReference>
<dbReference type="Pfam" id="PF13410">
    <property type="entry name" value="GST_C_2"/>
    <property type="match status" value="1"/>
</dbReference>
<accession>A0AAN7V6L0</accession>
<organism evidence="5 6">
    <name type="scientific">Pyrocoelia pectoralis</name>
    <dbReference type="NCBI Taxonomy" id="417401"/>
    <lineage>
        <taxon>Eukaryota</taxon>
        <taxon>Metazoa</taxon>
        <taxon>Ecdysozoa</taxon>
        <taxon>Arthropoda</taxon>
        <taxon>Hexapoda</taxon>
        <taxon>Insecta</taxon>
        <taxon>Pterygota</taxon>
        <taxon>Neoptera</taxon>
        <taxon>Endopterygota</taxon>
        <taxon>Coleoptera</taxon>
        <taxon>Polyphaga</taxon>
        <taxon>Elateriformia</taxon>
        <taxon>Elateroidea</taxon>
        <taxon>Lampyridae</taxon>
        <taxon>Lampyrinae</taxon>
        <taxon>Pyrocoelia</taxon>
    </lineage>
</organism>
<sequence length="241" mass="27488">MSVEHLTEGSKKPEKAEGKLRLYSMEYCPFAHRARLVLLAKNIPHDIVNINLINKPEWYKDVHSEGKVPALDVGSKVVVESLDIADYLEEHYPTPPLYPAEPLAREQDKELIQKLGPIVSIFAKLILGQEKKSTREWLDELSPHLQVFENELKKRNTTFFGGDNPGMVDYMLWPWGERAGTIALVLGEKLPVADLDFLLLRAWIKTMRKTPVVDSIYHGPEKFYKTVLIKLAAIPPDYDSI</sequence>
<dbReference type="PROSITE" id="PS51354">
    <property type="entry name" value="GLUTAREDOXIN_2"/>
    <property type="match status" value="1"/>
</dbReference>
<dbReference type="InterPro" id="IPR005442">
    <property type="entry name" value="GST_omega"/>
</dbReference>
<evidence type="ECO:0000256" key="2">
    <source>
        <dbReference type="ARBA" id="ARBA00023002"/>
    </source>
</evidence>
<evidence type="ECO:0000313" key="6">
    <source>
        <dbReference type="Proteomes" id="UP001329430"/>
    </source>
</evidence>
<dbReference type="PANTHER" id="PTHR43968:SF6">
    <property type="entry name" value="GLUTATHIONE S-TRANSFERASE OMEGA"/>
    <property type="match status" value="1"/>
</dbReference>
<evidence type="ECO:0000259" key="4">
    <source>
        <dbReference type="PROSITE" id="PS50405"/>
    </source>
</evidence>
<dbReference type="InterPro" id="IPR036282">
    <property type="entry name" value="Glutathione-S-Trfase_C_sf"/>
</dbReference>
<dbReference type="Gene3D" id="1.20.1050.10">
    <property type="match status" value="1"/>
</dbReference>
<dbReference type="SUPFAM" id="SSF47616">
    <property type="entry name" value="GST C-terminal domain-like"/>
    <property type="match status" value="1"/>
</dbReference>
<dbReference type="GO" id="GO:0045174">
    <property type="term" value="F:glutathione dehydrogenase (ascorbate) activity"/>
    <property type="evidence" value="ECO:0007669"/>
    <property type="project" value="TreeGrafter"/>
</dbReference>
<dbReference type="InterPro" id="IPR040079">
    <property type="entry name" value="Glutathione_S-Trfase"/>
</dbReference>
<feature type="domain" description="GST C-terminal" evidence="4">
    <location>
        <begin position="101"/>
        <end position="228"/>
    </location>
</feature>
<feature type="domain" description="GST N-terminal" evidence="3">
    <location>
        <begin position="18"/>
        <end position="96"/>
    </location>
</feature>
<dbReference type="FunFam" id="3.40.30.10:FF:000123">
    <property type="entry name" value="Glutathione transferase o1"/>
    <property type="match status" value="1"/>
</dbReference>
<name>A0AAN7V6L0_9COLE</name>
<dbReference type="InterPro" id="IPR010987">
    <property type="entry name" value="Glutathione-S-Trfase_C-like"/>
</dbReference>
<keyword evidence="2" id="KW-0560">Oxidoreductase</keyword>
<protein>
    <submittedName>
        <fullName evidence="5">Uncharacterized protein</fullName>
    </submittedName>
</protein>
<dbReference type="InterPro" id="IPR004045">
    <property type="entry name" value="Glutathione_S-Trfase_N"/>
</dbReference>
<comment type="caution">
    <text evidence="5">The sequence shown here is derived from an EMBL/GenBank/DDBJ whole genome shotgun (WGS) entry which is preliminary data.</text>
</comment>
<dbReference type="InterPro" id="IPR050983">
    <property type="entry name" value="GST_Omega/HSP26"/>
</dbReference>
<dbReference type="PROSITE" id="PS50405">
    <property type="entry name" value="GST_CTER"/>
    <property type="match status" value="1"/>
</dbReference>
<dbReference type="Pfam" id="PF13417">
    <property type="entry name" value="GST_N_3"/>
    <property type="match status" value="1"/>
</dbReference>